<organism evidence="2 3">
    <name type="scientific">Parastrongyloides trichosuri</name>
    <name type="common">Possum-specific nematode worm</name>
    <dbReference type="NCBI Taxonomy" id="131310"/>
    <lineage>
        <taxon>Eukaryota</taxon>
        <taxon>Metazoa</taxon>
        <taxon>Ecdysozoa</taxon>
        <taxon>Nematoda</taxon>
        <taxon>Chromadorea</taxon>
        <taxon>Rhabditida</taxon>
        <taxon>Tylenchina</taxon>
        <taxon>Panagrolaimomorpha</taxon>
        <taxon>Strongyloidoidea</taxon>
        <taxon>Strongyloididae</taxon>
        <taxon>Parastrongyloides</taxon>
    </lineage>
</organism>
<evidence type="ECO:0000256" key="1">
    <source>
        <dbReference type="SAM" id="MobiDB-lite"/>
    </source>
</evidence>
<reference evidence="3" key="1">
    <citation type="submission" date="2017-02" db="UniProtKB">
        <authorList>
            <consortium name="WormBaseParasite"/>
        </authorList>
    </citation>
    <scope>IDENTIFICATION</scope>
</reference>
<feature type="compositionally biased region" description="Basic residues" evidence="1">
    <location>
        <begin position="144"/>
        <end position="159"/>
    </location>
</feature>
<accession>A0A0N5A4P0</accession>
<evidence type="ECO:0000313" key="2">
    <source>
        <dbReference type="Proteomes" id="UP000038045"/>
    </source>
</evidence>
<proteinExistence type="predicted"/>
<dbReference type="WBParaSite" id="PTRK_0001666700.1">
    <property type="protein sequence ID" value="PTRK_0001666700.1"/>
    <property type="gene ID" value="PTRK_0001666700"/>
</dbReference>
<feature type="compositionally biased region" description="Basic and acidic residues" evidence="1">
    <location>
        <begin position="160"/>
        <end position="176"/>
    </location>
</feature>
<sequence length="347" mass="36621">MVRGSGDGDCRRLRPLQPDAAAHRRRAGHHQPAGPDQHHRPGARARADGTPGHLSPPGADQHRGPGPGPRTDGAGPRPGPRTDGAPGHLPAGNGHGGHSGDTEHPLPDPQRLQPGDGHLHRRHGHLLRPPAGGRTDGPGAREPARRRRTRPVAHHHRPGRSPDVDGRSQALRRQDGARGPARLAARRRLSDARRRAAGHAAGPGDLSAHGPGLDHRPADADRARSGRRAGARQHPGGRGLYPAGGRGPDRAHRRPGPDGRGSGPGARGQPQRPGRAGRRCGHGRDRPGAASGRGQPRRPRGGPRHRPDAGGREQPHRGPGRRRTAGTDQRQPAARHRGRAGAEPQRP</sequence>
<name>A0A0N5A4P0_PARTI</name>
<keyword evidence="2" id="KW-1185">Reference proteome</keyword>
<protein>
    <submittedName>
        <fullName evidence="3">Translation initiation factor IF-2</fullName>
    </submittedName>
</protein>
<feature type="compositionally biased region" description="Basic and acidic residues" evidence="1">
    <location>
        <begin position="212"/>
        <end position="224"/>
    </location>
</feature>
<feature type="compositionally biased region" description="Basic and acidic residues" evidence="1">
    <location>
        <begin position="305"/>
        <end position="316"/>
    </location>
</feature>
<dbReference type="AlphaFoldDB" id="A0A0N5A4P0"/>
<feature type="compositionally biased region" description="Gly residues" evidence="1">
    <location>
        <begin position="236"/>
        <end position="246"/>
    </location>
</feature>
<dbReference type="Proteomes" id="UP000038045">
    <property type="component" value="Unplaced"/>
</dbReference>
<evidence type="ECO:0000313" key="3">
    <source>
        <dbReference type="WBParaSite" id="PTRK_0001666700.1"/>
    </source>
</evidence>
<feature type="region of interest" description="Disordered" evidence="1">
    <location>
        <begin position="1"/>
        <end position="347"/>
    </location>
</feature>
<feature type="compositionally biased region" description="Basic residues" evidence="1">
    <location>
        <begin position="295"/>
        <end position="304"/>
    </location>
</feature>
<feature type="compositionally biased region" description="Basic and acidic residues" evidence="1">
    <location>
        <begin position="1"/>
        <end position="12"/>
    </location>
</feature>